<comment type="caution">
    <text evidence="2">The sequence shown here is derived from an EMBL/GenBank/DDBJ whole genome shotgun (WGS) entry which is preliminary data.</text>
</comment>
<reference evidence="2" key="1">
    <citation type="submission" date="2023-03" db="EMBL/GenBank/DDBJ databases">
        <title>MT1 and MT2 Draft Genomes of Novel Species.</title>
        <authorList>
            <person name="Venkateswaran K."/>
        </authorList>
    </citation>
    <scope>NUCLEOTIDE SEQUENCE</scope>
    <source>
        <strain evidence="2">F6_8S_P_1A</strain>
    </source>
</reference>
<keyword evidence="1" id="KW-0812">Transmembrane</keyword>
<evidence type="ECO:0000256" key="1">
    <source>
        <dbReference type="SAM" id="Phobius"/>
    </source>
</evidence>
<evidence type="ECO:0000313" key="3">
    <source>
        <dbReference type="Proteomes" id="UP001174210"/>
    </source>
</evidence>
<proteinExistence type="predicted"/>
<keyword evidence="1" id="KW-1133">Transmembrane helix</keyword>
<gene>
    <name evidence="2" type="ORF">P5G59_06420</name>
</gene>
<organism evidence="2 3">
    <name type="scientific">Leifsonia virtsii</name>
    <dbReference type="NCBI Taxonomy" id="3035915"/>
    <lineage>
        <taxon>Bacteria</taxon>
        <taxon>Bacillati</taxon>
        <taxon>Actinomycetota</taxon>
        <taxon>Actinomycetes</taxon>
        <taxon>Micrococcales</taxon>
        <taxon>Microbacteriaceae</taxon>
        <taxon>Leifsonia</taxon>
    </lineage>
</organism>
<dbReference type="EMBL" id="JAROCB010000002">
    <property type="protein sequence ID" value="MDN4596765.1"/>
    <property type="molecule type" value="Genomic_DNA"/>
</dbReference>
<sequence length="190" mass="19915">MNRIEKRILRRETHSPRTVAASATAVAVALVVTWLSVEGVLQLLGRRPLLLSPRSQLVALASAPDAGATFLLATAVLSGLVGLWLVLLAGLPGRRPRRVLAGDRVAIVADDDMLASALARRAARTAEVSPDAVTVSLGRRSGVVRIVPVSGRRVDRDGVRDAVTEEFAQAGAGRAIRLGVLVDPNGKVGS</sequence>
<keyword evidence="3" id="KW-1185">Reference proteome</keyword>
<feature type="transmembrane region" description="Helical" evidence="1">
    <location>
        <begin position="70"/>
        <end position="91"/>
    </location>
</feature>
<name>A0ABT8IVD6_9MICO</name>
<evidence type="ECO:0000313" key="2">
    <source>
        <dbReference type="EMBL" id="MDN4596765.1"/>
    </source>
</evidence>
<evidence type="ECO:0008006" key="4">
    <source>
        <dbReference type="Google" id="ProtNLM"/>
    </source>
</evidence>
<dbReference type="RefSeq" id="WP_301217120.1">
    <property type="nucleotide sequence ID" value="NZ_JAROCB010000002.1"/>
</dbReference>
<keyword evidence="1" id="KW-0472">Membrane</keyword>
<feature type="transmembrane region" description="Helical" evidence="1">
    <location>
        <begin position="21"/>
        <end position="44"/>
    </location>
</feature>
<dbReference type="Proteomes" id="UP001174210">
    <property type="component" value="Unassembled WGS sequence"/>
</dbReference>
<accession>A0ABT8IVD6</accession>
<protein>
    <recommendedName>
        <fullName evidence="4">Alkaline shock response membrane anchor protein AmaP</fullName>
    </recommendedName>
</protein>